<feature type="transmembrane region" description="Helical" evidence="1">
    <location>
        <begin position="218"/>
        <end position="239"/>
    </location>
</feature>
<keyword evidence="1" id="KW-1133">Transmembrane helix</keyword>
<protein>
    <submittedName>
        <fullName evidence="2">Uncharacterized protein</fullName>
    </submittedName>
</protein>
<organism evidence="2 3">
    <name type="scientific">Variovorax guangxiensis</name>
    <dbReference type="NCBI Taxonomy" id="1775474"/>
    <lineage>
        <taxon>Bacteria</taxon>
        <taxon>Pseudomonadati</taxon>
        <taxon>Pseudomonadota</taxon>
        <taxon>Betaproteobacteria</taxon>
        <taxon>Burkholderiales</taxon>
        <taxon>Comamonadaceae</taxon>
        <taxon>Variovorax</taxon>
    </lineage>
</organism>
<dbReference type="RefSeq" id="WP_184642615.1">
    <property type="nucleotide sequence ID" value="NZ_JACIFZ010000017.1"/>
</dbReference>
<comment type="caution">
    <text evidence="2">The sequence shown here is derived from an EMBL/GenBank/DDBJ whole genome shotgun (WGS) entry which is preliminary data.</text>
</comment>
<gene>
    <name evidence="2" type="ORF">GGD71_006726</name>
</gene>
<name>A0A840FUP7_9BURK</name>
<keyword evidence="1" id="KW-0472">Membrane</keyword>
<evidence type="ECO:0000313" key="2">
    <source>
        <dbReference type="EMBL" id="MBB4225913.1"/>
    </source>
</evidence>
<evidence type="ECO:0000313" key="3">
    <source>
        <dbReference type="Proteomes" id="UP000524450"/>
    </source>
</evidence>
<dbReference type="AlphaFoldDB" id="A0A840FUP7"/>
<sequence length="258" mass="28765">MDETLSSFAQDPDLVSFESLIPGCRWRVLKPRHLPIEAGIRAEQARLAGKRWLVVGLLRELDGDYLTLDTVHLDAAFDDEGEALARARSLQAEMMATMRLKLKDANCQSEPPRWPLKEALFGRPVLHAGDTAYFDAPNLWSWAWVDVAVLPIDPASPLNVELIDAIGEPYDLGGLQKHFEKIGESLGVRVRPPWTMPPATAPMTPPEFSHLNVKRPPIFWRLLSWLVPALGILAMIAGYSGVIGHHSQRHNAAPTEHR</sequence>
<evidence type="ECO:0000256" key="1">
    <source>
        <dbReference type="SAM" id="Phobius"/>
    </source>
</evidence>
<dbReference type="EMBL" id="JACIFZ010000017">
    <property type="protein sequence ID" value="MBB4225913.1"/>
    <property type="molecule type" value="Genomic_DNA"/>
</dbReference>
<dbReference type="Proteomes" id="UP000524450">
    <property type="component" value="Unassembled WGS sequence"/>
</dbReference>
<keyword evidence="1" id="KW-0812">Transmembrane</keyword>
<proteinExistence type="predicted"/>
<reference evidence="2 3" key="1">
    <citation type="submission" date="2020-08" db="EMBL/GenBank/DDBJ databases">
        <title>Genomic Encyclopedia of Type Strains, Phase IV (KMG-V): Genome sequencing to study the core and pangenomes of soil and plant-associated prokaryotes.</title>
        <authorList>
            <person name="Whitman W."/>
        </authorList>
    </citation>
    <scope>NUCLEOTIDE SEQUENCE [LARGE SCALE GENOMIC DNA]</scope>
    <source>
        <strain evidence="2 3">34/80</strain>
    </source>
</reference>
<accession>A0A840FUP7</accession>